<organism evidence="3 4">
    <name type="scientific">Paenibacillus alginolyticus</name>
    <dbReference type="NCBI Taxonomy" id="59839"/>
    <lineage>
        <taxon>Bacteria</taxon>
        <taxon>Bacillati</taxon>
        <taxon>Bacillota</taxon>
        <taxon>Bacilli</taxon>
        <taxon>Bacillales</taxon>
        <taxon>Paenibacillaceae</taxon>
        <taxon>Paenibacillus</taxon>
    </lineage>
</organism>
<dbReference type="Gene3D" id="2.130.10.30">
    <property type="entry name" value="Regulator of chromosome condensation 1/beta-lactamase-inhibitor protein II"/>
    <property type="match status" value="2"/>
</dbReference>
<keyword evidence="1" id="KW-0677">Repeat</keyword>
<dbReference type="InterPro" id="IPR051210">
    <property type="entry name" value="Ub_ligase/GEF_domain"/>
</dbReference>
<evidence type="ECO:0000256" key="2">
    <source>
        <dbReference type="SAM" id="SignalP"/>
    </source>
</evidence>
<evidence type="ECO:0008006" key="5">
    <source>
        <dbReference type="Google" id="ProtNLM"/>
    </source>
</evidence>
<dbReference type="InterPro" id="IPR009091">
    <property type="entry name" value="RCC1/BLIP-II"/>
</dbReference>
<protein>
    <recommendedName>
        <fullName evidence="5">RCC1 repeat-and reductase domain-containing protein</fullName>
    </recommendedName>
</protein>
<dbReference type="RefSeq" id="WP_268614035.1">
    <property type="nucleotide sequence ID" value="NZ_JAMDMX010000014.1"/>
</dbReference>
<dbReference type="EMBL" id="JAMDMX010000014">
    <property type="protein sequence ID" value="MCY9692489.1"/>
    <property type="molecule type" value="Genomic_DNA"/>
</dbReference>
<evidence type="ECO:0000256" key="1">
    <source>
        <dbReference type="ARBA" id="ARBA00022737"/>
    </source>
</evidence>
<keyword evidence="2" id="KW-0732">Signal</keyword>
<dbReference type="SUPFAM" id="SSF50985">
    <property type="entry name" value="RCC1/BLIP-II"/>
    <property type="match status" value="1"/>
</dbReference>
<proteinExistence type="predicted"/>
<dbReference type="PRINTS" id="PR00633">
    <property type="entry name" value="RCCNDNSATION"/>
</dbReference>
<sequence length="307" mass="32360">MLHKRLPALVLSIVLFLSMAPSVKAWDMAASGEYTIVSMGGALTAAIKADDTLWTWGNNKYGGLGDGTTTNRNTPVKVLDHVVSVSAGGGSTSAIKEDGTLWTWGRNDWGQLGDGTTTNRNIPIKVMDNVAIVSAGEFCTFVIRTDGTLWKWGSIGGSSSARKIMDNAVAVSAGKQGAGAAIKEDGTLWTWGFNEYGAVGNDTTTDSLFPVRVLNDVVAAGAGNNCTIAAKSDGTLWVWGTNEGGILGNGGRSNSEHYFKNQSYPIQTIPYQLTDFQTAITTDTTKSTGLTVSIDGKNVKFSDDSAV</sequence>
<keyword evidence="4" id="KW-1185">Reference proteome</keyword>
<comment type="caution">
    <text evidence="3">The sequence shown here is derived from an EMBL/GenBank/DDBJ whole genome shotgun (WGS) entry which is preliminary data.</text>
</comment>
<dbReference type="InterPro" id="IPR000408">
    <property type="entry name" value="Reg_chr_condens"/>
</dbReference>
<evidence type="ECO:0000313" key="3">
    <source>
        <dbReference type="EMBL" id="MCY9692489.1"/>
    </source>
</evidence>
<dbReference type="PANTHER" id="PTHR22870">
    <property type="entry name" value="REGULATOR OF CHROMOSOME CONDENSATION"/>
    <property type="match status" value="1"/>
</dbReference>
<dbReference type="PROSITE" id="PS50012">
    <property type="entry name" value="RCC1_3"/>
    <property type="match status" value="3"/>
</dbReference>
<feature type="chain" id="PRO_5045760617" description="RCC1 repeat-and reductase domain-containing protein" evidence="2">
    <location>
        <begin position="26"/>
        <end position="307"/>
    </location>
</feature>
<dbReference type="Proteomes" id="UP001527099">
    <property type="component" value="Unassembled WGS sequence"/>
</dbReference>
<gene>
    <name evidence="3" type="ORF">M5X19_06125</name>
</gene>
<dbReference type="PANTHER" id="PTHR22870:SF408">
    <property type="entry name" value="OS09G0560450 PROTEIN"/>
    <property type="match status" value="1"/>
</dbReference>
<reference evidence="3 4" key="1">
    <citation type="submission" date="2022-05" db="EMBL/GenBank/DDBJ databases">
        <title>Genome Sequencing of Bee-Associated Microbes.</title>
        <authorList>
            <person name="Dunlap C."/>
        </authorList>
    </citation>
    <scope>NUCLEOTIDE SEQUENCE [LARGE SCALE GENOMIC DNA]</scope>
    <source>
        <strain evidence="3 4">NRRL B-14421</strain>
    </source>
</reference>
<name>A0ABT4G8I2_9BACL</name>
<dbReference type="Pfam" id="PF00415">
    <property type="entry name" value="RCC1"/>
    <property type="match status" value="3"/>
</dbReference>
<evidence type="ECO:0000313" key="4">
    <source>
        <dbReference type="Proteomes" id="UP001527099"/>
    </source>
</evidence>
<accession>A0ABT4G8I2</accession>
<feature type="signal peptide" evidence="2">
    <location>
        <begin position="1"/>
        <end position="25"/>
    </location>
</feature>